<dbReference type="EMBL" id="BAAALT010000182">
    <property type="protein sequence ID" value="GAA1821544.1"/>
    <property type="molecule type" value="Genomic_DNA"/>
</dbReference>
<dbReference type="PANTHER" id="PTHR40396">
    <property type="entry name" value="ATPASE-LIKE PROTEIN"/>
    <property type="match status" value="1"/>
</dbReference>
<evidence type="ECO:0000313" key="2">
    <source>
        <dbReference type="EMBL" id="GAA1821544.1"/>
    </source>
</evidence>
<dbReference type="InterPro" id="IPR003959">
    <property type="entry name" value="ATPase_AAA_core"/>
</dbReference>
<organism evidence="2 3">
    <name type="scientific">Luedemannella flava</name>
    <dbReference type="NCBI Taxonomy" id="349316"/>
    <lineage>
        <taxon>Bacteria</taxon>
        <taxon>Bacillati</taxon>
        <taxon>Actinomycetota</taxon>
        <taxon>Actinomycetes</taxon>
        <taxon>Micromonosporales</taxon>
        <taxon>Micromonosporaceae</taxon>
        <taxon>Luedemannella</taxon>
    </lineage>
</organism>
<evidence type="ECO:0000259" key="1">
    <source>
        <dbReference type="Pfam" id="PF13304"/>
    </source>
</evidence>
<sequence>MPVAATRPPYLLRLKAANFRSLREIEVHLQPLNVLVGPNGAGKSNLLDVIAFLGDSVRDDLEPALGRRGGFERVFFRGARSKGVKKIVIEIEAALTKNSSRKTTDHYTLSIRQGSVPARSGKRARTYLIREETFLFKRTAGPGRRISIAGGGVTFTTGEHEHKGSLREGSLGLATLPKLSAEEGGAQVEELALLFESFRVFDINVAAARKPSPTPRSENLKNDASNLAAFLRYIAEDHEDVFADIIKDARIFIPGLKSLEFESIGGAGEGTVLSLSEDGLDDTTQLSEASFGSIRALSLLALLHDPNPPKMTCIEEIDHGLHPHVLDRLVELLREASERTQFIIATHSPPLVNRLKPEELIVCERDGDASSRIPAIDSETVRKMEKELGGEIGLGELWFTGALGGVPS</sequence>
<accession>A0ABN2MG60</accession>
<dbReference type="Pfam" id="PF13304">
    <property type="entry name" value="AAA_21"/>
    <property type="match status" value="1"/>
</dbReference>
<comment type="caution">
    <text evidence="2">The sequence shown here is derived from an EMBL/GenBank/DDBJ whole genome shotgun (WGS) entry which is preliminary data.</text>
</comment>
<gene>
    <name evidence="2" type="ORF">GCM10009682_47150</name>
</gene>
<dbReference type="InterPro" id="IPR027417">
    <property type="entry name" value="P-loop_NTPase"/>
</dbReference>
<dbReference type="Gene3D" id="3.40.50.300">
    <property type="entry name" value="P-loop containing nucleotide triphosphate hydrolases"/>
    <property type="match status" value="2"/>
</dbReference>
<dbReference type="PANTHER" id="PTHR40396:SF1">
    <property type="entry name" value="ATPASE AAA-TYPE CORE DOMAIN-CONTAINING PROTEIN"/>
    <property type="match status" value="1"/>
</dbReference>
<name>A0ABN2MG60_9ACTN</name>
<reference evidence="3" key="1">
    <citation type="journal article" date="2019" name="Int. J. Syst. Evol. Microbiol.">
        <title>The Global Catalogue of Microorganisms (GCM) 10K type strain sequencing project: providing services to taxonomists for standard genome sequencing and annotation.</title>
        <authorList>
            <consortium name="The Broad Institute Genomics Platform"/>
            <consortium name="The Broad Institute Genome Sequencing Center for Infectious Disease"/>
            <person name="Wu L."/>
            <person name="Ma J."/>
        </authorList>
    </citation>
    <scope>NUCLEOTIDE SEQUENCE [LARGE SCALE GENOMIC DNA]</scope>
    <source>
        <strain evidence="3">JCM 13250</strain>
    </source>
</reference>
<dbReference type="Proteomes" id="UP001500218">
    <property type="component" value="Unassembled WGS sequence"/>
</dbReference>
<keyword evidence="3" id="KW-1185">Reference proteome</keyword>
<proteinExistence type="predicted"/>
<dbReference type="PIRSF" id="PIRSF029347">
    <property type="entry name" value="RecF"/>
    <property type="match status" value="1"/>
</dbReference>
<dbReference type="SUPFAM" id="SSF52540">
    <property type="entry name" value="P-loop containing nucleoside triphosphate hydrolases"/>
    <property type="match status" value="1"/>
</dbReference>
<dbReference type="InterPro" id="IPR014555">
    <property type="entry name" value="RecF-like"/>
</dbReference>
<evidence type="ECO:0000313" key="3">
    <source>
        <dbReference type="Proteomes" id="UP001500218"/>
    </source>
</evidence>
<protein>
    <submittedName>
        <fullName evidence="2">AAA family ATPase</fullName>
    </submittedName>
</protein>
<feature type="domain" description="ATPase AAA-type core" evidence="1">
    <location>
        <begin position="32"/>
        <end position="352"/>
    </location>
</feature>